<accession>A0A0L0CEQ0</accession>
<proteinExistence type="predicted"/>
<evidence type="ECO:0000313" key="3">
    <source>
        <dbReference type="Proteomes" id="UP000037069"/>
    </source>
</evidence>
<feature type="compositionally biased region" description="Basic and acidic residues" evidence="1">
    <location>
        <begin position="133"/>
        <end position="148"/>
    </location>
</feature>
<sequence>MHEIVKSRSTTPHCEYGKTAVTETLQLLQKWNLLELQNKFKEHEVTLRSLIYLTDEEISELIPKIGIRTIFRAMLKEWRQTYDAIAYPTASTASIGDVDSDSYLDQIELKTECNSEDFDMQNCSTETDFQLESMKEPQESEQKLDKNNNETLPLPDPVTVRKIRNQFSYKGEPFNVFDILNSCSDGQTVMEFYKIHNFLDIKNRKRVVNLLIRNVVERKVEKYTAIFHDMTRQLLELFPSEKYETYFVPHNGPNSARGALYYRYSNYTRQLRKEGLLAYKKHKPKVYTK</sequence>
<dbReference type="Proteomes" id="UP000037069">
    <property type="component" value="Unassembled WGS sequence"/>
</dbReference>
<evidence type="ECO:0000313" key="2">
    <source>
        <dbReference type="EMBL" id="KNC29954.1"/>
    </source>
</evidence>
<comment type="caution">
    <text evidence="2">The sequence shown here is derived from an EMBL/GenBank/DDBJ whole genome shotgun (WGS) entry which is preliminary data.</text>
</comment>
<name>A0A0L0CEQ0_LUCCU</name>
<dbReference type="Gene3D" id="1.10.150.50">
    <property type="entry name" value="Transcription Factor, Ets-1"/>
    <property type="match status" value="1"/>
</dbReference>
<reference evidence="2 3" key="1">
    <citation type="journal article" date="2015" name="Nat. Commun.">
        <title>Lucilia cuprina genome unlocks parasitic fly biology to underpin future interventions.</title>
        <authorList>
            <person name="Anstead C.A."/>
            <person name="Korhonen P.K."/>
            <person name="Young N.D."/>
            <person name="Hall R.S."/>
            <person name="Jex A.R."/>
            <person name="Murali S.C."/>
            <person name="Hughes D.S."/>
            <person name="Lee S.F."/>
            <person name="Perry T."/>
            <person name="Stroehlein A.J."/>
            <person name="Ansell B.R."/>
            <person name="Breugelmans B."/>
            <person name="Hofmann A."/>
            <person name="Qu J."/>
            <person name="Dugan S."/>
            <person name="Lee S.L."/>
            <person name="Chao H."/>
            <person name="Dinh H."/>
            <person name="Han Y."/>
            <person name="Doddapaneni H.V."/>
            <person name="Worley K.C."/>
            <person name="Muzny D.M."/>
            <person name="Ioannidis P."/>
            <person name="Waterhouse R.M."/>
            <person name="Zdobnov E.M."/>
            <person name="James P.J."/>
            <person name="Bagnall N.H."/>
            <person name="Kotze A.C."/>
            <person name="Gibbs R.A."/>
            <person name="Richards S."/>
            <person name="Batterham P."/>
            <person name="Gasser R.B."/>
        </authorList>
    </citation>
    <scope>NUCLEOTIDE SEQUENCE [LARGE SCALE GENOMIC DNA]</scope>
    <source>
        <strain evidence="2 3">LS</strain>
        <tissue evidence="2">Full body</tissue>
    </source>
</reference>
<keyword evidence="3" id="KW-1185">Reference proteome</keyword>
<dbReference type="AlphaFoldDB" id="A0A0L0CEQ0"/>
<gene>
    <name evidence="2" type="ORF">FF38_08542</name>
</gene>
<evidence type="ECO:0000256" key="1">
    <source>
        <dbReference type="SAM" id="MobiDB-lite"/>
    </source>
</evidence>
<evidence type="ECO:0008006" key="4">
    <source>
        <dbReference type="Google" id="ProtNLM"/>
    </source>
</evidence>
<dbReference type="EMBL" id="JRES01000608">
    <property type="protein sequence ID" value="KNC29954.1"/>
    <property type="molecule type" value="Genomic_DNA"/>
</dbReference>
<organism evidence="2 3">
    <name type="scientific">Lucilia cuprina</name>
    <name type="common">Green bottle fly</name>
    <name type="synonym">Australian sheep blowfly</name>
    <dbReference type="NCBI Taxonomy" id="7375"/>
    <lineage>
        <taxon>Eukaryota</taxon>
        <taxon>Metazoa</taxon>
        <taxon>Ecdysozoa</taxon>
        <taxon>Arthropoda</taxon>
        <taxon>Hexapoda</taxon>
        <taxon>Insecta</taxon>
        <taxon>Pterygota</taxon>
        <taxon>Neoptera</taxon>
        <taxon>Endopterygota</taxon>
        <taxon>Diptera</taxon>
        <taxon>Brachycera</taxon>
        <taxon>Muscomorpha</taxon>
        <taxon>Oestroidea</taxon>
        <taxon>Calliphoridae</taxon>
        <taxon>Luciliinae</taxon>
        <taxon>Lucilia</taxon>
    </lineage>
</organism>
<feature type="region of interest" description="Disordered" evidence="1">
    <location>
        <begin position="132"/>
        <end position="155"/>
    </location>
</feature>
<protein>
    <recommendedName>
        <fullName evidence="4">SAM domain-containing protein</fullName>
    </recommendedName>
</protein>
<dbReference type="InterPro" id="IPR013761">
    <property type="entry name" value="SAM/pointed_sf"/>
</dbReference>
<dbReference type="OrthoDB" id="3598281at2759"/>